<dbReference type="PANTHER" id="PTHR42695">
    <property type="entry name" value="GLUTAMINE AMIDOTRANSFERASE YLR126C-RELATED"/>
    <property type="match status" value="1"/>
</dbReference>
<dbReference type="InterPro" id="IPR044992">
    <property type="entry name" value="ChyE-like"/>
</dbReference>
<dbReference type="SUPFAM" id="SSF52317">
    <property type="entry name" value="Class I glutamine amidotransferase-like"/>
    <property type="match status" value="1"/>
</dbReference>
<dbReference type="Gene3D" id="3.40.50.880">
    <property type="match status" value="1"/>
</dbReference>
<dbReference type="Pfam" id="PF00117">
    <property type="entry name" value="GATase"/>
    <property type="match status" value="1"/>
</dbReference>
<dbReference type="Proteomes" id="UP000043764">
    <property type="component" value="Unassembled WGS sequence"/>
</dbReference>
<dbReference type="PROSITE" id="PS51273">
    <property type="entry name" value="GATASE_TYPE_1"/>
    <property type="match status" value="1"/>
</dbReference>
<dbReference type="STRING" id="481446.NIT7645_02473"/>
<dbReference type="AlphaFoldDB" id="A0A0H5CZI0"/>
<name>A0A0H5CZI0_9RHOB</name>
<dbReference type="PRINTS" id="PR00099">
    <property type="entry name" value="CPSGATASE"/>
</dbReference>
<dbReference type="GO" id="GO:0005829">
    <property type="term" value="C:cytosol"/>
    <property type="evidence" value="ECO:0007669"/>
    <property type="project" value="TreeGrafter"/>
</dbReference>
<keyword evidence="2" id="KW-0436">Ligase</keyword>
<evidence type="ECO:0000313" key="3">
    <source>
        <dbReference type="Proteomes" id="UP000043764"/>
    </source>
</evidence>
<accession>A0A0H5CZI0</accession>
<organism evidence="2 3">
    <name type="scientific">Phaeobacter italicus</name>
    <dbReference type="NCBI Taxonomy" id="481446"/>
    <lineage>
        <taxon>Bacteria</taxon>
        <taxon>Pseudomonadati</taxon>
        <taxon>Pseudomonadota</taxon>
        <taxon>Alphaproteobacteria</taxon>
        <taxon>Rhodobacterales</taxon>
        <taxon>Roseobacteraceae</taxon>
        <taxon>Phaeobacter</taxon>
    </lineage>
</organism>
<feature type="domain" description="Glutamine amidotransferase" evidence="1">
    <location>
        <begin position="52"/>
        <end position="187"/>
    </location>
</feature>
<proteinExistence type="predicted"/>
<evidence type="ECO:0000259" key="1">
    <source>
        <dbReference type="Pfam" id="PF00117"/>
    </source>
</evidence>
<dbReference type="EMBL" id="CVRL01000013">
    <property type="protein sequence ID" value="CRL10276.1"/>
    <property type="molecule type" value="Genomic_DNA"/>
</dbReference>
<dbReference type="GO" id="GO:0003922">
    <property type="term" value="F:GMP synthase (glutamine-hydrolyzing) activity"/>
    <property type="evidence" value="ECO:0007669"/>
    <property type="project" value="UniProtKB-EC"/>
</dbReference>
<dbReference type="InterPro" id="IPR017926">
    <property type="entry name" value="GATASE"/>
</dbReference>
<reference evidence="3" key="1">
    <citation type="submission" date="2015-05" db="EMBL/GenBank/DDBJ databases">
        <authorList>
            <person name="Rodrigo-Torres Lidia"/>
            <person name="Arahal R.David."/>
        </authorList>
    </citation>
    <scope>NUCLEOTIDE SEQUENCE [LARGE SCALE GENOMIC DNA]</scope>
    <source>
        <strain evidence="3">CECT 7321</strain>
    </source>
</reference>
<protein>
    <submittedName>
        <fullName evidence="2">GMP synthase [glutamine-hydrolyzing]</fullName>
        <ecNumber evidence="2">6.3.5.2</ecNumber>
    </submittedName>
</protein>
<dbReference type="EC" id="6.3.5.2" evidence="2"/>
<evidence type="ECO:0000313" key="2">
    <source>
        <dbReference type="EMBL" id="CRL10276.1"/>
    </source>
</evidence>
<dbReference type="InterPro" id="IPR029062">
    <property type="entry name" value="Class_I_gatase-like"/>
</dbReference>
<dbReference type="PANTHER" id="PTHR42695:SF5">
    <property type="entry name" value="GLUTAMINE AMIDOTRANSFERASE YLR126C-RELATED"/>
    <property type="match status" value="1"/>
</dbReference>
<dbReference type="CDD" id="cd01741">
    <property type="entry name" value="GATase1_1"/>
    <property type="match status" value="1"/>
</dbReference>
<sequence>MHLAILMTNTDHSDFAAAHPRDGEKFTQLIRMVRPDWACSVIDIQAGQLPRDLADFDGAMITGSPSSVHDPLPWIAPFLGFIRQLKSAKFPLFGACFGHQAIALALGGEVSVSPQGWVQGLSLNEQRSKTAWTMDLPTPLNLYASHKEYVSRLPDEATELTRCNGLISGFAIGNHVYTTQHHPEMSHHFITALTELMAPTLGPTAYTKAMNSLRERADQHAFAESVAQFFEQAAQ</sequence>
<keyword evidence="3" id="KW-1185">Reference proteome</keyword>
<gene>
    <name evidence="2" type="primary">guaA_1</name>
    <name evidence="2" type="ORF">NIT7321_01120</name>
</gene>